<dbReference type="HOGENOM" id="CLU_185810_0_1_6"/>
<keyword evidence="3" id="KW-1185">Reference proteome</keyword>
<dbReference type="Proteomes" id="UP000032266">
    <property type="component" value="Chromosome"/>
</dbReference>
<evidence type="ECO:0000313" key="2">
    <source>
        <dbReference type="EMBL" id="AJQ92161.1"/>
    </source>
</evidence>
<protein>
    <recommendedName>
        <fullName evidence="4">Cobalt transporter subunit CbtB (Proposed)</fullName>
    </recommendedName>
</protein>
<feature type="transmembrane region" description="Helical" evidence="1">
    <location>
        <begin position="21"/>
        <end position="41"/>
    </location>
</feature>
<dbReference type="OrthoDB" id="9813304at2"/>
<dbReference type="RefSeq" id="WP_044619601.1">
    <property type="nucleotide sequence ID" value="NZ_CP007142.1"/>
</dbReference>
<accession>A0A0C5VD36</accession>
<evidence type="ECO:0000256" key="1">
    <source>
        <dbReference type="SAM" id="Phobius"/>
    </source>
</evidence>
<keyword evidence="1" id="KW-0472">Membrane</keyword>
<dbReference type="Pfam" id="PF09489">
    <property type="entry name" value="CbtB"/>
    <property type="match status" value="1"/>
</dbReference>
<organism evidence="2 3">
    <name type="scientific">Gynuella sunshinyii YC6258</name>
    <dbReference type="NCBI Taxonomy" id="1445510"/>
    <lineage>
        <taxon>Bacteria</taxon>
        <taxon>Pseudomonadati</taxon>
        <taxon>Pseudomonadota</taxon>
        <taxon>Gammaproteobacteria</taxon>
        <taxon>Oceanospirillales</taxon>
        <taxon>Saccharospirillaceae</taxon>
        <taxon>Gynuella</taxon>
    </lineage>
</organism>
<dbReference type="AlphaFoldDB" id="A0A0C5VD36"/>
<evidence type="ECO:0000313" key="3">
    <source>
        <dbReference type="Proteomes" id="UP000032266"/>
    </source>
</evidence>
<keyword evidence="1" id="KW-1133">Transmembrane helix</keyword>
<dbReference type="EMBL" id="CP007142">
    <property type="protein sequence ID" value="AJQ92161.1"/>
    <property type="molecule type" value="Genomic_DNA"/>
</dbReference>
<keyword evidence="1" id="KW-0812">Transmembrane</keyword>
<reference evidence="2 3" key="1">
    <citation type="submission" date="2014-01" db="EMBL/GenBank/DDBJ databases">
        <title>Full genme sequencing of cellulolytic bacterium Gynuella sunshinyii YC6258T gen. nov., sp. nov.</title>
        <authorList>
            <person name="Khan H."/>
            <person name="Chung E.J."/>
            <person name="Chung Y.R."/>
        </authorList>
    </citation>
    <scope>NUCLEOTIDE SEQUENCE [LARGE SCALE GENOMIC DNA]</scope>
    <source>
        <strain evidence="2 3">YC6258</strain>
    </source>
</reference>
<proteinExistence type="predicted"/>
<dbReference type="KEGG" id="gsn:YC6258_00105"/>
<evidence type="ECO:0008006" key="4">
    <source>
        <dbReference type="Google" id="ProtNLM"/>
    </source>
</evidence>
<dbReference type="STRING" id="1445510.YC6258_00105"/>
<sequence length="60" mass="6497">MSTLSLSQRQVLQPAKLLLPQVIAALAAGFLVVMAVGFMPLDQVHNASHDTRHAFAFPCH</sequence>
<dbReference type="InterPro" id="IPR012667">
    <property type="entry name" value="CbtB_put"/>
</dbReference>
<name>A0A0C5VD36_9GAMM</name>
<gene>
    <name evidence="2" type="ORF">YC6258_00105</name>
</gene>
<dbReference type="NCBIfam" id="TIGR02459">
    <property type="entry name" value="CbtB"/>
    <property type="match status" value="1"/>
</dbReference>